<comment type="similarity">
    <text evidence="1">Belongs to the metallo-beta-lactamase superfamily.</text>
</comment>
<keyword evidence="2" id="KW-0479">Metal-binding</keyword>
<accession>A0A1G4S564</accession>
<evidence type="ECO:0000256" key="3">
    <source>
        <dbReference type="ARBA" id="ARBA00022801"/>
    </source>
</evidence>
<name>A0A1G4S564_9HYPH</name>
<dbReference type="Pfam" id="PF00753">
    <property type="entry name" value="Lactamase_B"/>
    <property type="match status" value="1"/>
</dbReference>
<evidence type="ECO:0000256" key="2">
    <source>
        <dbReference type="ARBA" id="ARBA00022723"/>
    </source>
</evidence>
<feature type="domain" description="Metallo-beta-lactamase" evidence="6">
    <location>
        <begin position="93"/>
        <end position="298"/>
    </location>
</feature>
<dbReference type="Proteomes" id="UP000199542">
    <property type="component" value="Unassembled WGS sequence"/>
</dbReference>
<dbReference type="InterPro" id="IPR051013">
    <property type="entry name" value="MBL_superfamily_lactonases"/>
</dbReference>
<dbReference type="PROSITE" id="PS51318">
    <property type="entry name" value="TAT"/>
    <property type="match status" value="1"/>
</dbReference>
<reference evidence="7 8" key="1">
    <citation type="submission" date="2016-10" db="EMBL/GenBank/DDBJ databases">
        <authorList>
            <person name="de Groot N.N."/>
        </authorList>
    </citation>
    <scope>NUCLEOTIDE SEQUENCE [LARGE SCALE GENOMIC DNA]</scope>
    <source>
        <strain evidence="7 8">CGMCC 1.3401</strain>
    </source>
</reference>
<evidence type="ECO:0000313" key="7">
    <source>
        <dbReference type="EMBL" id="SCW63765.1"/>
    </source>
</evidence>
<evidence type="ECO:0000256" key="5">
    <source>
        <dbReference type="SAM" id="SignalP"/>
    </source>
</evidence>
<protein>
    <submittedName>
        <fullName evidence="7">Glyoxylase, beta-lactamase superfamily II</fullName>
    </submittedName>
</protein>
<dbReference type="AlphaFoldDB" id="A0A1G4S564"/>
<keyword evidence="3" id="KW-0378">Hydrolase</keyword>
<dbReference type="GO" id="GO:0046872">
    <property type="term" value="F:metal ion binding"/>
    <property type="evidence" value="ECO:0007669"/>
    <property type="project" value="UniProtKB-KW"/>
</dbReference>
<dbReference type="InterPro" id="IPR036866">
    <property type="entry name" value="RibonucZ/Hydroxyglut_hydro"/>
</dbReference>
<gene>
    <name evidence="7" type="ORF">SAMN02927900_03391</name>
</gene>
<feature type="signal peptide" evidence="5">
    <location>
        <begin position="1"/>
        <end position="32"/>
    </location>
</feature>
<evidence type="ECO:0000256" key="4">
    <source>
        <dbReference type="ARBA" id="ARBA00022833"/>
    </source>
</evidence>
<evidence type="ECO:0000313" key="8">
    <source>
        <dbReference type="Proteomes" id="UP000199542"/>
    </source>
</evidence>
<evidence type="ECO:0000256" key="1">
    <source>
        <dbReference type="ARBA" id="ARBA00007749"/>
    </source>
</evidence>
<evidence type="ECO:0000259" key="6">
    <source>
        <dbReference type="SMART" id="SM00849"/>
    </source>
</evidence>
<dbReference type="SUPFAM" id="SSF56281">
    <property type="entry name" value="Metallo-hydrolase/oxidoreductase"/>
    <property type="match status" value="1"/>
</dbReference>
<dbReference type="CDD" id="cd07720">
    <property type="entry name" value="OPHC2-like_MBL-fold"/>
    <property type="match status" value="1"/>
</dbReference>
<feature type="chain" id="PRO_5011683053" evidence="5">
    <location>
        <begin position="33"/>
        <end position="321"/>
    </location>
</feature>
<keyword evidence="4" id="KW-0862">Zinc</keyword>
<keyword evidence="5" id="KW-0732">Signal</keyword>
<proteinExistence type="inferred from homology"/>
<dbReference type="SMART" id="SM00849">
    <property type="entry name" value="Lactamase_B"/>
    <property type="match status" value="1"/>
</dbReference>
<organism evidence="7 8">
    <name type="scientific">Rhizobium mongolense subsp. loessense</name>
    <dbReference type="NCBI Taxonomy" id="158890"/>
    <lineage>
        <taxon>Bacteria</taxon>
        <taxon>Pseudomonadati</taxon>
        <taxon>Pseudomonadota</taxon>
        <taxon>Alphaproteobacteria</taxon>
        <taxon>Hyphomicrobiales</taxon>
        <taxon>Rhizobiaceae</taxon>
        <taxon>Rhizobium/Agrobacterium group</taxon>
        <taxon>Rhizobium</taxon>
    </lineage>
</organism>
<dbReference type="Gene3D" id="3.60.15.10">
    <property type="entry name" value="Ribonuclease Z/Hydroxyacylglutathione hydrolase-like"/>
    <property type="match status" value="1"/>
</dbReference>
<sequence length="321" mass="34452">MTTNKPNSLTRRSLLIASCICVGCAVPGPLLADAPMIKSDSPGFFRLMVGDCEVTVLSDGKNLLAATKLLQGDTARIADALKSNFLGEQVETSHNSFLVNTGDKLVLVDAGSGTLLGPHTGKLLGNLVAAGYRPEQVDEVYLTHMHTDHIGGLMSGNQRAFPNAVVRADTRDVDYWLSEENMRAAPAAARRFFEAAIASLSPYMTAGKIKTFEGAADLIPGIRAQPAYGHTPGHTMYEVESKGEKLLLWGDIVHVAAVQFVDPAVTIGYDVDSAEAEQEHWRVFGDAAKDRYLIGGAHLPFPGLGHVRNNGDKTYTFVSLS</sequence>
<dbReference type="InterPro" id="IPR006311">
    <property type="entry name" value="TAT_signal"/>
</dbReference>
<dbReference type="GO" id="GO:0016787">
    <property type="term" value="F:hydrolase activity"/>
    <property type="evidence" value="ECO:0007669"/>
    <property type="project" value="UniProtKB-KW"/>
</dbReference>
<dbReference type="EMBL" id="FMTM01000004">
    <property type="protein sequence ID" value="SCW63765.1"/>
    <property type="molecule type" value="Genomic_DNA"/>
</dbReference>
<dbReference type="InterPro" id="IPR001279">
    <property type="entry name" value="Metallo-B-lactamas"/>
</dbReference>
<dbReference type="PANTHER" id="PTHR42978">
    <property type="entry name" value="QUORUM-QUENCHING LACTONASE YTNP-RELATED-RELATED"/>
    <property type="match status" value="1"/>
</dbReference>
<dbReference type="PANTHER" id="PTHR42978:SF6">
    <property type="entry name" value="QUORUM-QUENCHING LACTONASE YTNP-RELATED"/>
    <property type="match status" value="1"/>
</dbReference>